<dbReference type="SUPFAM" id="SSF53335">
    <property type="entry name" value="S-adenosyl-L-methionine-dependent methyltransferases"/>
    <property type="match status" value="1"/>
</dbReference>
<dbReference type="EMBL" id="CTEC01000002">
    <property type="protein sequence ID" value="CQD21891.1"/>
    <property type="molecule type" value="Genomic_DNA"/>
</dbReference>
<dbReference type="OrthoDB" id="477186at2"/>
<keyword evidence="2" id="KW-1185">Reference proteome</keyword>
<keyword evidence="1" id="KW-0489">Methyltransferase</keyword>
<dbReference type="InterPro" id="IPR006342">
    <property type="entry name" value="FkbM_mtfrase"/>
</dbReference>
<accession>A0A0U1DS92</accession>
<dbReference type="AlphaFoldDB" id="A0A0U1DS92"/>
<dbReference type="InterPro" id="IPR053188">
    <property type="entry name" value="FkbM_Methyltransferase"/>
</dbReference>
<dbReference type="NCBIfam" id="TIGR01444">
    <property type="entry name" value="fkbM_fam"/>
    <property type="match status" value="1"/>
</dbReference>
<reference evidence="2" key="1">
    <citation type="submission" date="2015-03" db="EMBL/GenBank/DDBJ databases">
        <authorList>
            <person name="Urmite Genomes"/>
        </authorList>
    </citation>
    <scope>NUCLEOTIDE SEQUENCE [LARGE SCALE GENOMIC DNA]</scope>
    <source>
        <strain evidence="2">CSUR P1344</strain>
    </source>
</reference>
<protein>
    <submittedName>
        <fullName evidence="1">FkbM family methyltransferase</fullName>
    </submittedName>
</protein>
<evidence type="ECO:0000313" key="1">
    <source>
        <dbReference type="EMBL" id="CQD21891.1"/>
    </source>
</evidence>
<proteinExistence type="predicted"/>
<gene>
    <name evidence="1" type="ORF">BN000_05395</name>
</gene>
<dbReference type="InterPro" id="IPR011990">
    <property type="entry name" value="TPR-like_helical_dom_sf"/>
</dbReference>
<dbReference type="Proteomes" id="UP000199601">
    <property type="component" value="Unassembled WGS sequence"/>
</dbReference>
<dbReference type="Gene3D" id="1.25.40.10">
    <property type="entry name" value="Tetratricopeptide repeat domain"/>
    <property type="match status" value="1"/>
</dbReference>
<dbReference type="Gene3D" id="3.40.50.150">
    <property type="entry name" value="Vaccinia Virus protein VP39"/>
    <property type="match status" value="1"/>
</dbReference>
<dbReference type="InterPro" id="IPR029063">
    <property type="entry name" value="SAM-dependent_MTases_sf"/>
</dbReference>
<dbReference type="Pfam" id="PF05050">
    <property type="entry name" value="Methyltransf_21"/>
    <property type="match status" value="1"/>
</dbReference>
<dbReference type="STRING" id="761804.BN000_05395"/>
<name>A0A0U1DS92_9MYCO</name>
<dbReference type="PANTHER" id="PTHR36973:SF4">
    <property type="entry name" value="NODULATION PROTEIN"/>
    <property type="match status" value="1"/>
</dbReference>
<sequence>MTALDEAAAALAANEMARAETIAGEILKAQPANPQALHVLAAALSAQGRVAEALAAYQSAVEWLHGNLAPTQTPFGLHVLHVLGFRPRGILDIGAFEGTFARTARYFFGQSPILMLEAQPSKEMQLKAVAAQLPDVDYRIVLLGAENHERVAFHQVNAAINSSGSSLYEEQTSYPRDTISLPMRRLDDVLTELPGREFDLLKIDVQGAEIDVLRGGAQTLAGVEAIVIELSLLEYNRGAPLIAEVMRWLGEQGFSLFDVFPVSRIPTTGALLQVDGIFLRRESSLWPKAPFF</sequence>
<dbReference type="SUPFAM" id="SSF48452">
    <property type="entry name" value="TPR-like"/>
    <property type="match status" value="1"/>
</dbReference>
<dbReference type="GO" id="GO:0008171">
    <property type="term" value="F:O-methyltransferase activity"/>
    <property type="evidence" value="ECO:0007669"/>
    <property type="project" value="TreeGrafter"/>
</dbReference>
<dbReference type="GO" id="GO:0032259">
    <property type="term" value="P:methylation"/>
    <property type="evidence" value="ECO:0007669"/>
    <property type="project" value="UniProtKB-KW"/>
</dbReference>
<organism evidence="1 2">
    <name type="scientific">Mycobacterium europaeum</name>
    <dbReference type="NCBI Taxonomy" id="761804"/>
    <lineage>
        <taxon>Bacteria</taxon>
        <taxon>Bacillati</taxon>
        <taxon>Actinomycetota</taxon>
        <taxon>Actinomycetes</taxon>
        <taxon>Mycobacteriales</taxon>
        <taxon>Mycobacteriaceae</taxon>
        <taxon>Mycobacterium</taxon>
        <taxon>Mycobacterium simiae complex</taxon>
    </lineage>
</organism>
<evidence type="ECO:0000313" key="2">
    <source>
        <dbReference type="Proteomes" id="UP000199601"/>
    </source>
</evidence>
<dbReference type="PANTHER" id="PTHR36973">
    <property type="entry name" value="SLL1456 PROTEIN-RELATED"/>
    <property type="match status" value="1"/>
</dbReference>
<keyword evidence="1" id="KW-0808">Transferase</keyword>